<reference evidence="1 2" key="1">
    <citation type="submission" date="2017-11" db="EMBL/GenBank/DDBJ databases">
        <title>Draft Genome Sequence of Methylobacter psychrotolerans Sph1T, an Obligate Methanotroph from Low-Temperature Environments.</title>
        <authorList>
            <person name="Oshkin I.Y."/>
            <person name="Miroshnikov K."/>
            <person name="Belova S.E."/>
            <person name="Korzhenkov A."/>
            <person name="Toshchakov S.V."/>
            <person name="Dedysh S.N."/>
        </authorList>
    </citation>
    <scope>NUCLEOTIDE SEQUENCE [LARGE SCALE GENOMIC DNA]</scope>
    <source>
        <strain evidence="1 2">Sph1</strain>
    </source>
</reference>
<protein>
    <submittedName>
        <fullName evidence="1">Uncharacterized protein</fullName>
    </submittedName>
</protein>
<evidence type="ECO:0000313" key="2">
    <source>
        <dbReference type="Proteomes" id="UP000237423"/>
    </source>
</evidence>
<dbReference type="Proteomes" id="UP000237423">
    <property type="component" value="Unassembled WGS sequence"/>
</dbReference>
<dbReference type="PANTHER" id="PTHR34216:SF3">
    <property type="entry name" value="POLY-BETA-1,6-N-ACETYL-D-GLUCOSAMINE N-DEACETYLASE"/>
    <property type="match status" value="1"/>
</dbReference>
<dbReference type="GO" id="GO:0005975">
    <property type="term" value="P:carbohydrate metabolic process"/>
    <property type="evidence" value="ECO:0007669"/>
    <property type="project" value="InterPro"/>
</dbReference>
<name>A0A2S5CGC9_9GAMM</name>
<dbReference type="Gene3D" id="2.60.120.560">
    <property type="entry name" value="Exo-inulinase, domain 1"/>
    <property type="match status" value="1"/>
</dbReference>
<dbReference type="PANTHER" id="PTHR34216">
    <property type="match status" value="1"/>
</dbReference>
<dbReference type="AlphaFoldDB" id="A0A2S5CGC9"/>
<sequence>MQAIKPKSISPQPRPVCHWYNLVWWLVGIGAIFAVKELSNDFMFALKVPPPLLSAGKGNDTEREAFIALAFGKVSATHELAIAASAFEQQLIALKQAGHSSVRLEQIKPWLQSDTLPLPARPILLTFEEANRETMEIADPLLAALGMTALVFVDVDQLNQGNIQLVSWHQLEQLVNSGRWEIGISGCSGQDNPELTSQAALAHKLTQQRELLEHRLKVPVSAANCPRRWTSDHDNSEEVWQQALSIAYLPMGFVAAPFGANYWSDPEFGFRRIRVSRTWNPQDLLAQINTHTPRRQAFTDTFQANSSASEWMVDSGDIAVTDGNLQLFNKAGEQGALMTLGGTEKWQDADVEVRLKGQPEGQFWIALRYRTGQPFVRLGLAKGQVILQKYDGIDAFKQLASRESPTGDITLRLHVVGFHALAYLNGEALLSRPTELPEAADHGAFALAVWNEQTGDGQVASGNALVNLQQITATPLFLKGGIIAPLPGAATLAQLSQRAGDLSMLSPRYFAWLDGKPQVSGGHNSPMEIFARYHHLQLLPALAIDTPPALAEMAALTGQALAWASEPGYDGLNILLNTAQDTQKWQPFLRGLSRRMNQAGKTLAVTLLDKQGQALPRQGDDGLLWVSARPELLPATPRLLYPSAQ</sequence>
<dbReference type="Gene3D" id="3.20.20.370">
    <property type="entry name" value="Glycoside hydrolase/deacetylase"/>
    <property type="match status" value="1"/>
</dbReference>
<comment type="caution">
    <text evidence="1">The sequence shown here is derived from an EMBL/GenBank/DDBJ whole genome shotgun (WGS) entry which is preliminary data.</text>
</comment>
<organism evidence="1 2">
    <name type="scientific">Methylovulum psychrotolerans</name>
    <dbReference type="NCBI Taxonomy" id="1704499"/>
    <lineage>
        <taxon>Bacteria</taxon>
        <taxon>Pseudomonadati</taxon>
        <taxon>Pseudomonadota</taxon>
        <taxon>Gammaproteobacteria</taxon>
        <taxon>Methylococcales</taxon>
        <taxon>Methylococcaceae</taxon>
        <taxon>Methylovulum</taxon>
    </lineage>
</organism>
<dbReference type="EMBL" id="PGFZ01000021">
    <property type="protein sequence ID" value="POZ49861.1"/>
    <property type="molecule type" value="Genomic_DNA"/>
</dbReference>
<dbReference type="InterPro" id="IPR051398">
    <property type="entry name" value="Polysacch_Deacetylase"/>
</dbReference>
<dbReference type="SUPFAM" id="SSF88713">
    <property type="entry name" value="Glycoside hydrolase/deacetylase"/>
    <property type="match status" value="1"/>
</dbReference>
<gene>
    <name evidence="1" type="ORF">AADEFJLK_04377</name>
</gene>
<accession>A0A2S5CGC9</accession>
<proteinExistence type="predicted"/>
<evidence type="ECO:0000313" key="1">
    <source>
        <dbReference type="EMBL" id="POZ49861.1"/>
    </source>
</evidence>
<dbReference type="InterPro" id="IPR011330">
    <property type="entry name" value="Glyco_hydro/deAcase_b/a-brl"/>
</dbReference>